<dbReference type="Proteomes" id="UP000292544">
    <property type="component" value="Unassembled WGS sequence"/>
</dbReference>
<keyword evidence="2" id="KW-1185">Reference proteome</keyword>
<reference evidence="2" key="1">
    <citation type="submission" date="2019-02" db="EMBL/GenBank/DDBJ databases">
        <title>Draft genome sequence of Muricauda sp. 176CP4-71.</title>
        <authorList>
            <person name="Park J.-S."/>
        </authorList>
    </citation>
    <scope>NUCLEOTIDE SEQUENCE [LARGE SCALE GENOMIC DNA]</scope>
    <source>
        <strain evidence="2">176GS2-150</strain>
    </source>
</reference>
<proteinExistence type="predicted"/>
<dbReference type="InterPro" id="IPR014710">
    <property type="entry name" value="RmlC-like_jellyroll"/>
</dbReference>
<dbReference type="EMBL" id="SHLY01000006">
    <property type="protein sequence ID" value="TAA42581.1"/>
    <property type="molecule type" value="Genomic_DNA"/>
</dbReference>
<dbReference type="Gene3D" id="2.60.120.10">
    <property type="entry name" value="Jelly Rolls"/>
    <property type="match status" value="1"/>
</dbReference>
<dbReference type="CDD" id="cd06989">
    <property type="entry name" value="cupin_DRT102"/>
    <property type="match status" value="1"/>
</dbReference>
<organism evidence="1 2">
    <name type="scientific">Corallincola spongiicola</name>
    <dbReference type="NCBI Taxonomy" id="2520508"/>
    <lineage>
        <taxon>Bacteria</taxon>
        <taxon>Pseudomonadati</taxon>
        <taxon>Pseudomonadota</taxon>
        <taxon>Gammaproteobacteria</taxon>
        <taxon>Alteromonadales</taxon>
        <taxon>Psychromonadaceae</taxon>
        <taxon>Corallincola</taxon>
    </lineage>
</organism>
<protein>
    <submittedName>
        <fullName evidence="1">DUF4437 domain-containing protein</fullName>
    </submittedName>
</protein>
<accession>A0ABY1WLX6</accession>
<dbReference type="InterPro" id="IPR028013">
    <property type="entry name" value="DUF4437"/>
</dbReference>
<evidence type="ECO:0000313" key="1">
    <source>
        <dbReference type="EMBL" id="TAA42581.1"/>
    </source>
</evidence>
<gene>
    <name evidence="1" type="ORF">EXY25_14925</name>
</gene>
<dbReference type="InterPro" id="IPR011051">
    <property type="entry name" value="RmlC_Cupin_sf"/>
</dbReference>
<comment type="caution">
    <text evidence="1">The sequence shown here is derived from an EMBL/GenBank/DDBJ whole genome shotgun (WGS) entry which is preliminary data.</text>
</comment>
<dbReference type="Pfam" id="PF14499">
    <property type="entry name" value="DUF4437"/>
    <property type="match status" value="1"/>
</dbReference>
<name>A0ABY1WLX6_9GAMM</name>
<evidence type="ECO:0000313" key="2">
    <source>
        <dbReference type="Proteomes" id="UP000292544"/>
    </source>
</evidence>
<sequence>MNILLSEVLVVAVAIGSAGSLQASEAVVSDHVAAPSYELVLRENVKWEHLNPARGDKSPRAGTLWGDRNGSEATGYLLKPMDGFQSPPHIHNVTYRGVVISGLIHNDDPTAVEMWMPAGSFWTQPKGESHITAAKGNSTLAYIEIDEGPYLVLPTDEAFDSGERPVNVDVSNIVWVEASNISWLQQAGMPTSGNAPEIAFLWGKPQDGHVNGVLLKLPAGFNGTIDSQASTFRAVLIQGQVAYQATTDNNSVNLAPGSYFGSKGAAQHSVTTSDELESIIYIRTDGRINITPN</sequence>
<dbReference type="RefSeq" id="WP_130567407.1">
    <property type="nucleotide sequence ID" value="NZ_SHLY01000006.1"/>
</dbReference>
<dbReference type="SUPFAM" id="SSF51182">
    <property type="entry name" value="RmlC-like cupins"/>
    <property type="match status" value="1"/>
</dbReference>